<proteinExistence type="predicted"/>
<gene>
    <name evidence="1" type="ORF">AMSG_11370</name>
</gene>
<accession>A0A0L0DU99</accession>
<reference evidence="1 2" key="1">
    <citation type="submission" date="2010-05" db="EMBL/GenBank/DDBJ databases">
        <title>The Genome Sequence of Thecamonas trahens ATCC 50062.</title>
        <authorList>
            <consortium name="The Broad Institute Genome Sequencing Platform"/>
            <person name="Russ C."/>
            <person name="Cuomo C."/>
            <person name="Shea T."/>
            <person name="Young S.K."/>
            <person name="Zeng Q."/>
            <person name="Koehrsen M."/>
            <person name="Haas B."/>
            <person name="Borodovsky M."/>
            <person name="Guigo R."/>
            <person name="Alvarado L."/>
            <person name="Berlin A."/>
            <person name="Bochicchio J."/>
            <person name="Borenstein D."/>
            <person name="Chapman S."/>
            <person name="Chen Z."/>
            <person name="Freedman E."/>
            <person name="Gellesch M."/>
            <person name="Goldberg J."/>
            <person name="Griggs A."/>
            <person name="Gujja S."/>
            <person name="Heilman E."/>
            <person name="Heiman D."/>
            <person name="Hepburn T."/>
            <person name="Howarth C."/>
            <person name="Jen D."/>
            <person name="Larson L."/>
            <person name="Mehta T."/>
            <person name="Park D."/>
            <person name="Pearson M."/>
            <person name="Roberts A."/>
            <person name="Saif S."/>
            <person name="Shenoy N."/>
            <person name="Sisk P."/>
            <person name="Stolte C."/>
            <person name="Sykes S."/>
            <person name="Thomson T."/>
            <person name="Walk T."/>
            <person name="White J."/>
            <person name="Yandava C."/>
            <person name="Burger G."/>
            <person name="Gray M.W."/>
            <person name="Holland P.W.H."/>
            <person name="King N."/>
            <person name="Lang F.B.F."/>
            <person name="Roger A.J."/>
            <person name="Ruiz-Trillo I."/>
            <person name="Lander E."/>
            <person name="Nusbaum C."/>
        </authorList>
    </citation>
    <scope>NUCLEOTIDE SEQUENCE [LARGE SCALE GENOMIC DNA]</scope>
    <source>
        <strain evidence="1 2">ATCC 50062</strain>
    </source>
</reference>
<dbReference type="Proteomes" id="UP000054408">
    <property type="component" value="Unassembled WGS sequence"/>
</dbReference>
<name>A0A0L0DU99_THETB</name>
<dbReference type="EMBL" id="GL349509">
    <property type="protein sequence ID" value="KNC55904.1"/>
    <property type="molecule type" value="Genomic_DNA"/>
</dbReference>
<organism evidence="1 2">
    <name type="scientific">Thecamonas trahens ATCC 50062</name>
    <dbReference type="NCBI Taxonomy" id="461836"/>
    <lineage>
        <taxon>Eukaryota</taxon>
        <taxon>Apusozoa</taxon>
        <taxon>Apusomonadida</taxon>
        <taxon>Apusomonadidae</taxon>
        <taxon>Thecamonas</taxon>
    </lineage>
</organism>
<evidence type="ECO:0000313" key="1">
    <source>
        <dbReference type="EMBL" id="KNC55904.1"/>
    </source>
</evidence>
<sequence>MSSNDGFSSFLARARYQLCVYGRSPECIGGHTGDDGDDAAGHVDAAHTAAPQSADRHSPDERLGGRTEVYYGEVVDVALIVHTDDRTDFARSFFSAAHIGLSLTPAEPASSATPASPVNATSDDDGWMPLDPLPSFGADVAQEPAFWFGEYDDEFGDAAIVVTMRVPIRSLPASRKLSLVCTVTPPLLVETSRESLLSSVPFAAEPDAASVALELDVICPLVAAARCVPLAASHAISVSLTNTAAVPVGLDRASFMLAGSSSVRDLAVRDGFHLEVEGLSHLPCTLSPGEVFTMVYVATPKSPLRRSDAAFFADLRLAWSVAGMAASGVTSMYRIPWRTPLSGDLIVQTSLPPSITVARVFPVSIQVTNATDMVKSVKLLLPAARSLVLTAGGLGAVSPPLASSQASIETFLAARLRTDVANIPVWLSPSTDPESDDSRAALAALADEYHASHPADSALLCLEQSVVLGDIPPKATIAVNVYACALTDGFFELAAIRLYDETASQYYVVAHPTTVFVAPLGSTATISY</sequence>
<keyword evidence="2" id="KW-1185">Reference proteome</keyword>
<dbReference type="AlphaFoldDB" id="A0A0L0DU99"/>
<dbReference type="RefSeq" id="XP_013752723.1">
    <property type="nucleotide sequence ID" value="XM_013897269.1"/>
</dbReference>
<dbReference type="GeneID" id="25569346"/>
<evidence type="ECO:0000313" key="2">
    <source>
        <dbReference type="Proteomes" id="UP000054408"/>
    </source>
</evidence>
<protein>
    <submittedName>
        <fullName evidence="1">Uncharacterized protein</fullName>
    </submittedName>
</protein>